<dbReference type="Gene3D" id="3.40.50.2300">
    <property type="match status" value="2"/>
</dbReference>
<organism evidence="5 6">
    <name type="scientific">Streptomyces broussonetiae</name>
    <dbReference type="NCBI Taxonomy" id="2686304"/>
    <lineage>
        <taxon>Bacteria</taxon>
        <taxon>Bacillati</taxon>
        <taxon>Actinomycetota</taxon>
        <taxon>Actinomycetes</taxon>
        <taxon>Kitasatosporales</taxon>
        <taxon>Streptomycetaceae</taxon>
        <taxon>Streptomyces</taxon>
    </lineage>
</organism>
<evidence type="ECO:0000313" key="5">
    <source>
        <dbReference type="EMBL" id="MFB8773130.1"/>
    </source>
</evidence>
<evidence type="ECO:0000256" key="2">
    <source>
        <dbReference type="ARBA" id="ARBA00007639"/>
    </source>
</evidence>
<dbReference type="InterPro" id="IPR025997">
    <property type="entry name" value="SBP_2_dom"/>
</dbReference>
<keyword evidence="6" id="KW-1185">Reference proteome</keyword>
<comment type="caution">
    <text evidence="5">The sequence shown here is derived from an EMBL/GenBank/DDBJ whole genome shotgun (WGS) entry which is preliminary data.</text>
</comment>
<dbReference type="InterPro" id="IPR028082">
    <property type="entry name" value="Peripla_BP_I"/>
</dbReference>
<comment type="similarity">
    <text evidence="2">Belongs to the bacterial solute-binding protein 2 family.</text>
</comment>
<evidence type="ECO:0000256" key="1">
    <source>
        <dbReference type="ARBA" id="ARBA00004196"/>
    </source>
</evidence>
<dbReference type="EMBL" id="JAYMRP010000007">
    <property type="protein sequence ID" value="MFB8773130.1"/>
    <property type="molecule type" value="Genomic_DNA"/>
</dbReference>
<gene>
    <name evidence="5" type="ORF">VSS16_10365</name>
</gene>
<comment type="subcellular location">
    <subcellularLocation>
        <location evidence="1">Cell envelope</location>
    </subcellularLocation>
</comment>
<name>A0ABV5E8I0_9ACTN</name>
<dbReference type="CDD" id="cd01536">
    <property type="entry name" value="PBP1_ABC_sugar_binding-like"/>
    <property type="match status" value="1"/>
</dbReference>
<keyword evidence="3" id="KW-0732">Signal</keyword>
<evidence type="ECO:0000256" key="3">
    <source>
        <dbReference type="ARBA" id="ARBA00022729"/>
    </source>
</evidence>
<dbReference type="Proteomes" id="UP001585080">
    <property type="component" value="Unassembled WGS sequence"/>
</dbReference>
<protein>
    <submittedName>
        <fullName evidence="5">Sugar ABC transporter substrate-binding protein</fullName>
    </submittedName>
</protein>
<accession>A0ABV5E8I0</accession>
<dbReference type="SUPFAM" id="SSF53822">
    <property type="entry name" value="Periplasmic binding protein-like I"/>
    <property type="match status" value="1"/>
</dbReference>
<reference evidence="5 6" key="1">
    <citation type="submission" date="2024-01" db="EMBL/GenBank/DDBJ databases">
        <title>Genome mining of biosynthetic gene clusters to explore secondary metabolites of Streptomyces sp.</title>
        <authorList>
            <person name="Baig A."/>
            <person name="Ajitkumar Shintre N."/>
            <person name="Kumar H."/>
            <person name="Anbarasu A."/>
            <person name="Ramaiah S."/>
        </authorList>
    </citation>
    <scope>NUCLEOTIDE SEQUENCE [LARGE SCALE GENOMIC DNA]</scope>
    <source>
        <strain evidence="5 6">A57</strain>
    </source>
</reference>
<sequence length="319" mass="33424">MSLPVRARRSLFASLAGSGLLLNACMFQPGADDSGDGPLRLGFVNGGSSQFHTCLQRSVEITAKNNFARLVTANSAQDPDKELANVEEMIAREVDAIILQTVSTDALKSAVEKAQGADIPVFLTSVSADPDDILGAVVVDLEAVGKLDADWITGDAAGREVAVGIIAGAPGAASDLLVSGFEKALADNARVVAKQPGMFDPDKARVVAEDMIRAHPGLDYAFVANEQMAFAAREAFDDAGATEVRIVTVNGTDEALAALKEGRLSATVSNSAGDTGELAVTNTIALLRDWRAEKIAKTPIRLITKDNADTAPLYCPEEI</sequence>
<dbReference type="RefSeq" id="WP_376732009.1">
    <property type="nucleotide sequence ID" value="NZ_JAYMRP010000007.1"/>
</dbReference>
<feature type="domain" description="Periplasmic binding protein" evidence="4">
    <location>
        <begin position="51"/>
        <end position="288"/>
    </location>
</feature>
<evidence type="ECO:0000313" key="6">
    <source>
        <dbReference type="Proteomes" id="UP001585080"/>
    </source>
</evidence>
<dbReference type="Pfam" id="PF13407">
    <property type="entry name" value="Peripla_BP_4"/>
    <property type="match status" value="1"/>
</dbReference>
<dbReference type="PANTHER" id="PTHR46847">
    <property type="entry name" value="D-ALLOSE-BINDING PERIPLASMIC PROTEIN-RELATED"/>
    <property type="match status" value="1"/>
</dbReference>
<proteinExistence type="inferred from homology"/>
<evidence type="ECO:0000259" key="4">
    <source>
        <dbReference type="Pfam" id="PF13407"/>
    </source>
</evidence>
<dbReference type="PANTHER" id="PTHR46847:SF1">
    <property type="entry name" value="D-ALLOSE-BINDING PERIPLASMIC PROTEIN-RELATED"/>
    <property type="match status" value="1"/>
</dbReference>